<dbReference type="InterPro" id="IPR009045">
    <property type="entry name" value="Zn_M74/Hedgehog-like"/>
</dbReference>
<name>A0AAU7LR58_9BURK</name>
<gene>
    <name evidence="8" type="ORF">ABLV49_19645</name>
</gene>
<keyword evidence="2" id="KW-0479">Metal-binding</keyword>
<keyword evidence="7" id="KW-0482">Metalloprotease</keyword>
<dbReference type="GO" id="GO:0006508">
    <property type="term" value="P:proteolysis"/>
    <property type="evidence" value="ECO:0007669"/>
    <property type="project" value="UniProtKB-KW"/>
</dbReference>
<proteinExistence type="predicted"/>
<dbReference type="InterPro" id="IPR005073">
    <property type="entry name" value="Peptidase_M74"/>
</dbReference>
<keyword evidence="3" id="KW-0732">Signal</keyword>
<dbReference type="GO" id="GO:0046872">
    <property type="term" value="F:metal ion binding"/>
    <property type="evidence" value="ECO:0007669"/>
    <property type="project" value="UniProtKB-KW"/>
</dbReference>
<sequence length="231" mass="25209">MHRALVPLLVAVLCAQPYETVSAESQCYGTVSKGRIEDSVKLPSGGSNFSAYSMLGTAIGRTHVHSKVAEVIVTAYAALAAADPSARFVYGETGWPSGGRIRPHRTHQNGLSVDFFVPVRNAAGKSLPLPTSITNRLGYDIEFNAIANYHEYGIDFLAMSEHLYQLHVAAKSKGVGISLVIFDNAFLPQLFSTPHGPYLQQNLPFMKGKPWVRHDEHYHVDFSVPCKPNAG</sequence>
<dbReference type="Gene3D" id="3.30.1380.10">
    <property type="match status" value="1"/>
</dbReference>
<keyword evidence="1" id="KW-0645">Protease</keyword>
<evidence type="ECO:0000256" key="7">
    <source>
        <dbReference type="ARBA" id="ARBA00023049"/>
    </source>
</evidence>
<accession>A0AAU7LR58</accession>
<reference evidence="8" key="1">
    <citation type="submission" date="2024-05" db="EMBL/GenBank/DDBJ databases">
        <authorList>
            <person name="Bunk B."/>
            <person name="Swiderski J."/>
            <person name="Sproer C."/>
            <person name="Thiel V."/>
        </authorList>
    </citation>
    <scope>NUCLEOTIDE SEQUENCE</scope>
    <source>
        <strain evidence="8">DSM 17735</strain>
    </source>
</reference>
<dbReference type="GO" id="GO:0004252">
    <property type="term" value="F:serine-type endopeptidase activity"/>
    <property type="evidence" value="ECO:0007669"/>
    <property type="project" value="InterPro"/>
</dbReference>
<keyword evidence="6" id="KW-0862">Zinc</keyword>
<protein>
    <submittedName>
        <fullName evidence="8">Penicillin-insensitive murein endopeptidase</fullName>
    </submittedName>
</protein>
<evidence type="ECO:0000256" key="5">
    <source>
        <dbReference type="ARBA" id="ARBA00022801"/>
    </source>
</evidence>
<evidence type="ECO:0000256" key="1">
    <source>
        <dbReference type="ARBA" id="ARBA00022670"/>
    </source>
</evidence>
<evidence type="ECO:0000256" key="4">
    <source>
        <dbReference type="ARBA" id="ARBA00022764"/>
    </source>
</evidence>
<dbReference type="EMBL" id="CP157675">
    <property type="protein sequence ID" value="XBP70055.1"/>
    <property type="molecule type" value="Genomic_DNA"/>
</dbReference>
<dbReference type="SUPFAM" id="SSF55166">
    <property type="entry name" value="Hedgehog/DD-peptidase"/>
    <property type="match status" value="1"/>
</dbReference>
<dbReference type="Pfam" id="PF03411">
    <property type="entry name" value="Peptidase_M74"/>
    <property type="match status" value="1"/>
</dbReference>
<dbReference type="GO" id="GO:0008237">
    <property type="term" value="F:metallopeptidase activity"/>
    <property type="evidence" value="ECO:0007669"/>
    <property type="project" value="UniProtKB-KW"/>
</dbReference>
<evidence type="ECO:0000256" key="6">
    <source>
        <dbReference type="ARBA" id="ARBA00022833"/>
    </source>
</evidence>
<evidence type="ECO:0000256" key="2">
    <source>
        <dbReference type="ARBA" id="ARBA00022723"/>
    </source>
</evidence>
<evidence type="ECO:0000256" key="3">
    <source>
        <dbReference type="ARBA" id="ARBA00022729"/>
    </source>
</evidence>
<organism evidence="8">
    <name type="scientific">Polaromonas hydrogenivorans</name>
    <dbReference type="NCBI Taxonomy" id="335476"/>
    <lineage>
        <taxon>Bacteria</taxon>
        <taxon>Pseudomonadati</taxon>
        <taxon>Pseudomonadota</taxon>
        <taxon>Betaproteobacteria</taxon>
        <taxon>Burkholderiales</taxon>
        <taxon>Comamonadaceae</taxon>
        <taxon>Polaromonas</taxon>
    </lineage>
</organism>
<dbReference type="RefSeq" id="WP_349279122.1">
    <property type="nucleotide sequence ID" value="NZ_CBCSCU010000007.1"/>
</dbReference>
<dbReference type="AlphaFoldDB" id="A0AAU7LR58"/>
<dbReference type="GO" id="GO:0030288">
    <property type="term" value="C:outer membrane-bounded periplasmic space"/>
    <property type="evidence" value="ECO:0007669"/>
    <property type="project" value="InterPro"/>
</dbReference>
<keyword evidence="5" id="KW-0378">Hydrolase</keyword>
<keyword evidence="4" id="KW-0574">Periplasm</keyword>
<evidence type="ECO:0000313" key="8">
    <source>
        <dbReference type="EMBL" id="XBP70055.1"/>
    </source>
</evidence>